<evidence type="ECO:0000313" key="3">
    <source>
        <dbReference type="Proteomes" id="UP001595629"/>
    </source>
</evidence>
<name>A0ABV7TF33_9RHOB</name>
<gene>
    <name evidence="2" type="ORF">ACFORG_06085</name>
</gene>
<dbReference type="Gene3D" id="2.60.120.380">
    <property type="match status" value="1"/>
</dbReference>
<accession>A0ABV7TF33</accession>
<reference evidence="3" key="1">
    <citation type="journal article" date="2019" name="Int. J. Syst. Evol. Microbiol.">
        <title>The Global Catalogue of Microorganisms (GCM) 10K type strain sequencing project: providing services to taxonomists for standard genome sequencing and annotation.</title>
        <authorList>
            <consortium name="The Broad Institute Genomics Platform"/>
            <consortium name="The Broad Institute Genome Sequencing Center for Infectious Disease"/>
            <person name="Wu L."/>
            <person name="Ma J."/>
        </authorList>
    </citation>
    <scope>NUCLEOTIDE SEQUENCE [LARGE SCALE GENOMIC DNA]</scope>
    <source>
        <strain evidence="3">KCTC 42911</strain>
    </source>
</reference>
<evidence type="ECO:0008006" key="4">
    <source>
        <dbReference type="Google" id="ProtNLM"/>
    </source>
</evidence>
<feature type="chain" id="PRO_5046517805" description="YtkA-like domain-containing protein" evidence="1">
    <location>
        <begin position="21"/>
        <end position="135"/>
    </location>
</feature>
<evidence type="ECO:0000313" key="2">
    <source>
        <dbReference type="EMBL" id="MFC3613324.1"/>
    </source>
</evidence>
<dbReference type="RefSeq" id="WP_386734493.1">
    <property type="nucleotide sequence ID" value="NZ_JBHRXI010000004.1"/>
</dbReference>
<organism evidence="2 3">
    <name type="scientific">Lutimaribacter marinistellae</name>
    <dbReference type="NCBI Taxonomy" id="1820329"/>
    <lineage>
        <taxon>Bacteria</taxon>
        <taxon>Pseudomonadati</taxon>
        <taxon>Pseudomonadota</taxon>
        <taxon>Alphaproteobacteria</taxon>
        <taxon>Rhodobacterales</taxon>
        <taxon>Roseobacteraceae</taxon>
        <taxon>Lutimaribacter</taxon>
    </lineage>
</organism>
<protein>
    <recommendedName>
        <fullName evidence="4">YtkA-like domain-containing protein</fullName>
    </recommendedName>
</protein>
<comment type="caution">
    <text evidence="2">The sequence shown here is derived from an EMBL/GenBank/DDBJ whole genome shotgun (WGS) entry which is preliminary data.</text>
</comment>
<sequence length="135" mass="14292">MFLRSMSLVVGLLLATPLVAQDSVPIHFESGTSGATINGTIIGEEYIDYVLGARGGQTMTVSLKVTGTNGNGIANFNVLPAGEDFPALYNSSMTGEMDGKVVLPEDGDWAIRVYLMGNDRDTGKTVGYSINVSIR</sequence>
<dbReference type="Proteomes" id="UP001595629">
    <property type="component" value="Unassembled WGS sequence"/>
</dbReference>
<proteinExistence type="predicted"/>
<feature type="signal peptide" evidence="1">
    <location>
        <begin position="1"/>
        <end position="20"/>
    </location>
</feature>
<keyword evidence="1" id="KW-0732">Signal</keyword>
<dbReference type="EMBL" id="JBHRXI010000004">
    <property type="protein sequence ID" value="MFC3613324.1"/>
    <property type="molecule type" value="Genomic_DNA"/>
</dbReference>
<evidence type="ECO:0000256" key="1">
    <source>
        <dbReference type="SAM" id="SignalP"/>
    </source>
</evidence>
<keyword evidence="3" id="KW-1185">Reference proteome</keyword>